<dbReference type="RefSeq" id="WP_154418563.1">
    <property type="nucleotide sequence ID" value="NZ_VUNS01000011.1"/>
</dbReference>
<dbReference type="InterPro" id="IPR029493">
    <property type="entry name" value="RecD2-like_HHH"/>
</dbReference>
<dbReference type="AlphaFoldDB" id="A0A844G512"/>
<evidence type="ECO:0000259" key="1">
    <source>
        <dbReference type="Pfam" id="PF14490"/>
    </source>
</evidence>
<organism evidence="2 3">
    <name type="scientific">Victivallis lenta</name>
    <dbReference type="NCBI Taxonomy" id="2606640"/>
    <lineage>
        <taxon>Bacteria</taxon>
        <taxon>Pseudomonadati</taxon>
        <taxon>Lentisphaerota</taxon>
        <taxon>Lentisphaeria</taxon>
        <taxon>Victivallales</taxon>
        <taxon>Victivallaceae</taxon>
        <taxon>Victivallis</taxon>
    </lineage>
</organism>
<dbReference type="Proteomes" id="UP000435649">
    <property type="component" value="Unassembled WGS sequence"/>
</dbReference>
<proteinExistence type="predicted"/>
<dbReference type="EMBL" id="VUNS01000011">
    <property type="protein sequence ID" value="MST97588.1"/>
    <property type="molecule type" value="Genomic_DNA"/>
</dbReference>
<dbReference type="Pfam" id="PF14490">
    <property type="entry name" value="HHH_RecD2"/>
    <property type="match status" value="1"/>
</dbReference>
<name>A0A844G512_9BACT</name>
<keyword evidence="3" id="KW-1185">Reference proteome</keyword>
<sequence length="293" mass="32886">MKTIEAKIIQILWPRLGVDNPRSWYRLECQTETGTMICTGTIKWRPTENELLKLTGDFEVWKGQQCFKFAEARPNVPENPRAQLSYVVERTRGMGPATEAAIWDSLGDGWRKLSPKEAEALKIRPDVYEIFKQQLDSLVRDKEKCDAISYLIGRGCSNALACAAWEAWETDAVGIVNSDCYRLADLSGFGFADVDGKVRLSYDIGDEDPRRIKAAIIYAMRQLTGSGSTVISWVELVQKLGELKINLQLAQAAVGNMFDDFTLRGFAGEEMVALGFHYNAETEILNYLGGKHE</sequence>
<protein>
    <recommendedName>
        <fullName evidence="1">ATP-dependent RecD2 DNA helicase-like helix-hairpin-helix domain-containing protein</fullName>
    </recommendedName>
</protein>
<reference evidence="2 3" key="1">
    <citation type="submission" date="2019-08" db="EMBL/GenBank/DDBJ databases">
        <title>In-depth cultivation of the pig gut microbiome towards novel bacterial diversity and tailored functional studies.</title>
        <authorList>
            <person name="Wylensek D."/>
            <person name="Hitch T.C.A."/>
            <person name="Clavel T."/>
        </authorList>
    </citation>
    <scope>NUCLEOTIDE SEQUENCE [LARGE SCALE GENOMIC DNA]</scope>
    <source>
        <strain evidence="2 3">BBE-744-WT-12</strain>
    </source>
</reference>
<evidence type="ECO:0000313" key="3">
    <source>
        <dbReference type="Proteomes" id="UP000435649"/>
    </source>
</evidence>
<comment type="caution">
    <text evidence="2">The sequence shown here is derived from an EMBL/GenBank/DDBJ whole genome shotgun (WGS) entry which is preliminary data.</text>
</comment>
<accession>A0A844G512</accession>
<dbReference type="Gene3D" id="1.10.10.2220">
    <property type="match status" value="1"/>
</dbReference>
<feature type="domain" description="ATP-dependent RecD2 DNA helicase-like helix-hairpin-helix" evidence="1">
    <location>
        <begin position="143"/>
        <end position="229"/>
    </location>
</feature>
<evidence type="ECO:0000313" key="2">
    <source>
        <dbReference type="EMBL" id="MST97588.1"/>
    </source>
</evidence>
<gene>
    <name evidence="2" type="ORF">FYJ85_11115</name>
</gene>